<dbReference type="Pfam" id="PF07070">
    <property type="entry name" value="Spo0M"/>
    <property type="match status" value="1"/>
</dbReference>
<reference evidence="1 2" key="1">
    <citation type="submission" date="2014-12" db="EMBL/GenBank/DDBJ databases">
        <title>Mercury Reductase activity and rhizosphere competence traits in the genome of root associated Photobacterium halotolerans MELD1.</title>
        <authorList>
            <person name="Mathew D.C."/>
            <person name="Huang C.-C."/>
        </authorList>
    </citation>
    <scope>NUCLEOTIDE SEQUENCE [LARGE SCALE GENOMIC DNA]</scope>
    <source>
        <strain evidence="1 2">MELD1</strain>
    </source>
</reference>
<gene>
    <name evidence="1" type="ORF">KY46_18620</name>
</gene>
<evidence type="ECO:0000313" key="1">
    <source>
        <dbReference type="EMBL" id="KKC98441.1"/>
    </source>
</evidence>
<dbReference type="PATRIC" id="fig|265726.11.peg.2528"/>
<evidence type="ECO:0000313" key="2">
    <source>
        <dbReference type="Proteomes" id="UP000033633"/>
    </source>
</evidence>
<organism evidence="1 2">
    <name type="scientific">Photobacterium halotolerans</name>
    <dbReference type="NCBI Taxonomy" id="265726"/>
    <lineage>
        <taxon>Bacteria</taxon>
        <taxon>Pseudomonadati</taxon>
        <taxon>Pseudomonadota</taxon>
        <taxon>Gammaproteobacteria</taxon>
        <taxon>Vibrionales</taxon>
        <taxon>Vibrionaceae</taxon>
        <taxon>Photobacterium</taxon>
    </lineage>
</organism>
<dbReference type="AlphaFoldDB" id="A0A0F5V9J0"/>
<dbReference type="OrthoDB" id="2351239at2"/>
<dbReference type="Proteomes" id="UP000033633">
    <property type="component" value="Unassembled WGS sequence"/>
</dbReference>
<comment type="caution">
    <text evidence="1">The sequence shown here is derived from an EMBL/GenBank/DDBJ whole genome shotgun (WGS) entry which is preliminary data.</text>
</comment>
<dbReference type="RefSeq" id="WP_046222113.1">
    <property type="nucleotide sequence ID" value="NZ_JWYV01000020.1"/>
</dbReference>
<protein>
    <submittedName>
        <fullName evidence="1">Gram-positive sporulation control protein Spo0M</fullName>
    </submittedName>
</protein>
<accession>A0A0F5V9J0</accession>
<dbReference type="STRING" id="265726.KY46_18620"/>
<sequence length="264" mass="29506">MSLFHRTLASLGLGGARVETVLETEVLIPGQALPVRIEVKGGKVAQAVDNVHVYLCCSFEDEQAVSRGDSERRMEKVTRTHTLAQWQLPQAFTLGAGEERQFDCQFELPLNTPITIGYSGVWLETHLDVPSALDPKDKDALTVRPDPMLDGVFTALEHAGLRILQVECEAVRGFELPFVQVFEFVPVSGPFHGRWRELELITQRDDDCLRLWFSIDRRQRGVGGLLSGLLGSSELKRQLSVPLNLSPSEAGERVLRYLEQVDDL</sequence>
<name>A0A0F5V9J0_9GAMM</name>
<dbReference type="PANTHER" id="PTHR40053">
    <property type="entry name" value="SPORULATION-CONTROL PROTEIN SPO0M"/>
    <property type="match status" value="1"/>
</dbReference>
<dbReference type="PANTHER" id="PTHR40053:SF1">
    <property type="entry name" value="SPORULATION-CONTROL PROTEIN SPO0M"/>
    <property type="match status" value="1"/>
</dbReference>
<dbReference type="InterPro" id="IPR009776">
    <property type="entry name" value="Spore_0_M"/>
</dbReference>
<proteinExistence type="predicted"/>
<keyword evidence="2" id="KW-1185">Reference proteome</keyword>
<dbReference type="EMBL" id="JWYV01000020">
    <property type="protein sequence ID" value="KKC98441.1"/>
    <property type="molecule type" value="Genomic_DNA"/>
</dbReference>